<organism evidence="1">
    <name type="scientific">Triticum urartu</name>
    <name type="common">Red wild einkorn</name>
    <name type="synonym">Crithodium urartu</name>
    <dbReference type="NCBI Taxonomy" id="4572"/>
    <lineage>
        <taxon>Eukaryota</taxon>
        <taxon>Viridiplantae</taxon>
        <taxon>Streptophyta</taxon>
        <taxon>Embryophyta</taxon>
        <taxon>Tracheophyta</taxon>
        <taxon>Spermatophyta</taxon>
        <taxon>Magnoliopsida</taxon>
        <taxon>Liliopsida</taxon>
        <taxon>Poales</taxon>
        <taxon>Poaceae</taxon>
        <taxon>BOP clade</taxon>
        <taxon>Pooideae</taxon>
        <taxon>Triticodae</taxon>
        <taxon>Triticeae</taxon>
        <taxon>Triticinae</taxon>
        <taxon>Triticum</taxon>
    </lineage>
</organism>
<dbReference type="EMBL" id="KD083330">
    <property type="protein sequence ID" value="EMS62390.1"/>
    <property type="molecule type" value="Genomic_DNA"/>
</dbReference>
<dbReference type="AlphaFoldDB" id="M8AC86"/>
<evidence type="ECO:0000313" key="1">
    <source>
        <dbReference type="EMBL" id="EMS62390.1"/>
    </source>
</evidence>
<sequence>MAAVSGFSLARLLTNHRLPIPPGDLQLGEVSNYSWRRSQPAGDDLTKSSI</sequence>
<proteinExistence type="predicted"/>
<protein>
    <submittedName>
        <fullName evidence="1">Uncharacterized protein</fullName>
    </submittedName>
</protein>
<accession>M8AC86</accession>
<reference evidence="1" key="1">
    <citation type="journal article" date="2013" name="Nature">
        <title>Draft genome of the wheat A-genome progenitor Triticum urartu.</title>
        <authorList>
            <person name="Ling H.Q."/>
            <person name="Zhao S."/>
            <person name="Liu D."/>
            <person name="Wang J."/>
            <person name="Sun H."/>
            <person name="Zhang C."/>
            <person name="Fan H."/>
            <person name="Li D."/>
            <person name="Dong L."/>
            <person name="Tao Y."/>
            <person name="Gao C."/>
            <person name="Wu H."/>
            <person name="Li Y."/>
            <person name="Cui Y."/>
            <person name="Guo X."/>
            <person name="Zheng S."/>
            <person name="Wang B."/>
            <person name="Yu K."/>
            <person name="Liang Q."/>
            <person name="Yang W."/>
            <person name="Lou X."/>
            <person name="Chen J."/>
            <person name="Feng M."/>
            <person name="Jian J."/>
            <person name="Zhang X."/>
            <person name="Luo G."/>
            <person name="Jiang Y."/>
            <person name="Liu J."/>
            <person name="Wang Z."/>
            <person name="Sha Y."/>
            <person name="Zhang B."/>
            <person name="Wu H."/>
            <person name="Tang D."/>
            <person name="Shen Q."/>
            <person name="Xue P."/>
            <person name="Zou S."/>
            <person name="Wang X."/>
            <person name="Liu X."/>
            <person name="Wang F."/>
            <person name="Yang Y."/>
            <person name="An X."/>
            <person name="Dong Z."/>
            <person name="Zhang K."/>
            <person name="Zhang X."/>
            <person name="Luo M.C."/>
            <person name="Dvorak J."/>
            <person name="Tong Y."/>
            <person name="Wang J."/>
            <person name="Yang H."/>
            <person name="Li Z."/>
            <person name="Wang D."/>
            <person name="Zhang A."/>
            <person name="Wang J."/>
        </authorList>
    </citation>
    <scope>NUCLEOTIDE SEQUENCE</scope>
</reference>
<name>M8AC86_TRIUA</name>
<gene>
    <name evidence="1" type="ORF">TRIUR3_19720</name>
</gene>